<proteinExistence type="predicted"/>
<evidence type="ECO:0008006" key="3">
    <source>
        <dbReference type="Google" id="ProtNLM"/>
    </source>
</evidence>
<dbReference type="EMBL" id="NAEP01000039">
    <property type="protein sequence ID" value="PDQ35146.1"/>
    <property type="molecule type" value="Genomic_DNA"/>
</dbReference>
<accession>A0A2A6FRB4</accession>
<gene>
    <name evidence="1" type="ORF">B5766_07450</name>
</gene>
<sequence length="296" mass="31407">MPDAGAFVTVVAVVPETVANAVNVPTKSSGVNAIDATVAGTNVVVPVDAVSEISLSSGTGTVSIGLPFATQASNARVEQTGVVSYNNNNGPTTVPLLTADGNTQINTVIESIGTPTRYEYPIDIPAGGTVVHSKEDGSVVVFDASDEVIMTVAVPWAKDARGNSAPTRYEVVNDVLTQVVDHNDSFVCPIIADPYVGNGVFYSSAWITNTARGCTVNAVPAAKGRRLNAVNVLGTHLRQLKKILGSQSSKVTPTIREQFYCHVVGNFLEPGTCNMESWRPYKDRGWQLNSWERCNP</sequence>
<organism evidence="1 2">
    <name type="scientific">Candidatus Lumbricidiphila eiseniae</name>
    <dbReference type="NCBI Taxonomy" id="1969409"/>
    <lineage>
        <taxon>Bacteria</taxon>
        <taxon>Bacillati</taxon>
        <taxon>Actinomycetota</taxon>
        <taxon>Actinomycetes</taxon>
        <taxon>Micrococcales</taxon>
        <taxon>Microbacteriaceae</taxon>
        <taxon>Candidatus Lumbricidiphila</taxon>
    </lineage>
</organism>
<dbReference type="Proteomes" id="UP000219994">
    <property type="component" value="Unassembled WGS sequence"/>
</dbReference>
<dbReference type="InterPro" id="IPR019719">
    <property type="entry name" value="DUF2599"/>
</dbReference>
<dbReference type="Pfam" id="PF10783">
    <property type="entry name" value="DUF2599"/>
    <property type="match status" value="1"/>
</dbReference>
<evidence type="ECO:0000313" key="2">
    <source>
        <dbReference type="Proteomes" id="UP000219994"/>
    </source>
</evidence>
<dbReference type="AlphaFoldDB" id="A0A2A6FRB4"/>
<protein>
    <recommendedName>
        <fullName evidence="3">DUF2599 domain-containing protein</fullName>
    </recommendedName>
</protein>
<reference evidence="2" key="1">
    <citation type="submission" date="2017-03" db="EMBL/GenBank/DDBJ databases">
        <authorList>
            <person name="Lund M.B."/>
        </authorList>
    </citation>
    <scope>NUCLEOTIDE SEQUENCE [LARGE SCALE GENOMIC DNA]</scope>
</reference>
<name>A0A2A6FRB4_9MICO</name>
<evidence type="ECO:0000313" key="1">
    <source>
        <dbReference type="EMBL" id="PDQ35146.1"/>
    </source>
</evidence>
<comment type="caution">
    <text evidence="1">The sequence shown here is derived from an EMBL/GenBank/DDBJ whole genome shotgun (WGS) entry which is preliminary data.</text>
</comment>